<protein>
    <submittedName>
        <fullName evidence="4">Glycosyltransferase family 4 protein</fullName>
    </submittedName>
</protein>
<dbReference type="Pfam" id="PF00534">
    <property type="entry name" value="Glycos_transf_1"/>
    <property type="match status" value="1"/>
</dbReference>
<evidence type="ECO:0000256" key="1">
    <source>
        <dbReference type="SAM" id="Phobius"/>
    </source>
</evidence>
<dbReference type="InterPro" id="IPR028098">
    <property type="entry name" value="Glyco_trans_4-like_N"/>
</dbReference>
<name>A0A942URB7_9BACI</name>
<dbReference type="GO" id="GO:0016758">
    <property type="term" value="F:hexosyltransferase activity"/>
    <property type="evidence" value="ECO:0007669"/>
    <property type="project" value="TreeGrafter"/>
</dbReference>
<dbReference type="SUPFAM" id="SSF53756">
    <property type="entry name" value="UDP-Glycosyltransferase/glycogen phosphorylase"/>
    <property type="match status" value="1"/>
</dbReference>
<dbReference type="RefSeq" id="WP_213098387.1">
    <property type="nucleotide sequence ID" value="NZ_JAGYPN010000002.1"/>
</dbReference>
<evidence type="ECO:0000259" key="3">
    <source>
        <dbReference type="Pfam" id="PF13579"/>
    </source>
</evidence>
<dbReference type="PANTHER" id="PTHR45947:SF3">
    <property type="entry name" value="SULFOQUINOVOSYL TRANSFERASE SQD2"/>
    <property type="match status" value="1"/>
</dbReference>
<keyword evidence="1" id="KW-0812">Transmembrane</keyword>
<feature type="domain" description="Glycosyltransferase subfamily 4-like N-terminal" evidence="3">
    <location>
        <begin position="20"/>
        <end position="204"/>
    </location>
</feature>
<sequence>MNKRILIISQHFYPEIGSGGNRIKNIYHLLVNKGYDVSIITTEPSYPNKKIYEDEAFWDDPFMTNDSPKISRIQVANRKYSRSLINRLFFFLEVAFKLLIKVLQEKQKYDIVFVTSPPIFIGMVGLVARLKFKSKFILDIRDLWPESLRGVGVFNNSFILKTFSLVEKILYKKADRIIVNSIGFINYISEKASVPMENIQYIPNSAREYEIDMDDKPESDFKVIYTGNIGLAQDIEFLKKIAKKLNENKIKLTIIGYGIKSRELKDYIQTEKMKNVSLQSPLTRKKCLEEIRGHHIGIVSLNSKKVFDTVLPGKVVDYMTCKIPIVASVSGYSKKVIEENNVGLVSGKRDVNEIYNYIKYLYDHPLERTTMSRNSERCIRENFLWEKNIKLLESTIHEL</sequence>
<evidence type="ECO:0000259" key="2">
    <source>
        <dbReference type="Pfam" id="PF00534"/>
    </source>
</evidence>
<dbReference type="Proteomes" id="UP000676456">
    <property type="component" value="Unassembled WGS sequence"/>
</dbReference>
<feature type="domain" description="Glycosyl transferase family 1" evidence="2">
    <location>
        <begin position="215"/>
        <end position="376"/>
    </location>
</feature>
<reference evidence="4 5" key="1">
    <citation type="submission" date="2021-05" db="EMBL/GenBank/DDBJ databases">
        <title>Novel Bacillus species.</title>
        <authorList>
            <person name="Liu G."/>
        </authorList>
    </citation>
    <scope>NUCLEOTIDE SEQUENCE [LARGE SCALE GENOMIC DNA]</scope>
    <source>
        <strain evidence="4 5">FJAT-49682</strain>
    </source>
</reference>
<evidence type="ECO:0000313" key="4">
    <source>
        <dbReference type="EMBL" id="MBS4223373.1"/>
    </source>
</evidence>
<accession>A0A942URB7</accession>
<dbReference type="Gene3D" id="3.40.50.2000">
    <property type="entry name" value="Glycogen Phosphorylase B"/>
    <property type="match status" value="2"/>
</dbReference>
<dbReference type="InterPro" id="IPR001296">
    <property type="entry name" value="Glyco_trans_1"/>
</dbReference>
<dbReference type="AlphaFoldDB" id="A0A942URB7"/>
<keyword evidence="1" id="KW-0472">Membrane</keyword>
<feature type="transmembrane region" description="Helical" evidence="1">
    <location>
        <begin position="109"/>
        <end position="128"/>
    </location>
</feature>
<keyword evidence="1" id="KW-1133">Transmembrane helix</keyword>
<dbReference type="EMBL" id="JAGYPN010000002">
    <property type="protein sequence ID" value="MBS4223373.1"/>
    <property type="molecule type" value="Genomic_DNA"/>
</dbReference>
<dbReference type="InterPro" id="IPR050194">
    <property type="entry name" value="Glycosyltransferase_grp1"/>
</dbReference>
<organism evidence="4 5">
    <name type="scientific">Lederbergia citrea</name>
    <dbReference type="NCBI Taxonomy" id="2833581"/>
    <lineage>
        <taxon>Bacteria</taxon>
        <taxon>Bacillati</taxon>
        <taxon>Bacillota</taxon>
        <taxon>Bacilli</taxon>
        <taxon>Bacillales</taxon>
        <taxon>Bacillaceae</taxon>
        <taxon>Lederbergia</taxon>
    </lineage>
</organism>
<dbReference type="CDD" id="cd03794">
    <property type="entry name" value="GT4_WbuB-like"/>
    <property type="match status" value="1"/>
</dbReference>
<dbReference type="PANTHER" id="PTHR45947">
    <property type="entry name" value="SULFOQUINOVOSYL TRANSFERASE SQD2"/>
    <property type="match status" value="1"/>
</dbReference>
<comment type="caution">
    <text evidence="4">The sequence shown here is derived from an EMBL/GenBank/DDBJ whole genome shotgun (WGS) entry which is preliminary data.</text>
</comment>
<gene>
    <name evidence="4" type="ORF">KHA91_11525</name>
</gene>
<keyword evidence="5" id="KW-1185">Reference proteome</keyword>
<evidence type="ECO:0000313" key="5">
    <source>
        <dbReference type="Proteomes" id="UP000676456"/>
    </source>
</evidence>
<dbReference type="Pfam" id="PF13579">
    <property type="entry name" value="Glyco_trans_4_4"/>
    <property type="match status" value="1"/>
</dbReference>
<proteinExistence type="predicted"/>